<keyword evidence="2 6" id="KW-0489">Methyltransferase</keyword>
<keyword evidence="1" id="KW-0698">rRNA processing</keyword>
<evidence type="ECO:0000256" key="4">
    <source>
        <dbReference type="ARBA" id="ARBA00022691"/>
    </source>
</evidence>
<dbReference type="GO" id="GO:0032259">
    <property type="term" value="P:methylation"/>
    <property type="evidence" value="ECO:0007669"/>
    <property type="project" value="UniProtKB-KW"/>
</dbReference>
<sequence>MSDFNSFARFSEFAGWPEKIRQAEGAVRLFHGRGQCYAGFEYFSVDYFAPVLWIVLYREPEPEFWSAFCAALKAEVGADCAAAVVQSRYHDSPASYCLWGTIPNNFSVREGAAEYLVDLSAKQNIGYFMDMQPARRWLSERAEGKRILNLFAYTCAFSVAAELAGAKRLVNIDMSKGALQVGRENHRRNGARLTISGEDAELKFLGHDILKSWGRLRKLGPYDIVICDPPSLQKGSFNAVKDYPKLARRFGPLLPDGGDLLACLNAPYLDEAFLREVMAEYCPEAEFIERLAGRLDFPEQNLDRSLKVLHYRLKPHSKGGVV</sequence>
<proteinExistence type="predicted"/>
<dbReference type="GO" id="GO:0008168">
    <property type="term" value="F:methyltransferase activity"/>
    <property type="evidence" value="ECO:0007669"/>
    <property type="project" value="UniProtKB-KW"/>
</dbReference>
<evidence type="ECO:0000313" key="6">
    <source>
        <dbReference type="EMBL" id="GAA4085414.1"/>
    </source>
</evidence>
<accession>A0ABP7WBG5</accession>
<dbReference type="Proteomes" id="UP001500392">
    <property type="component" value="Unassembled WGS sequence"/>
</dbReference>
<evidence type="ECO:0000313" key="7">
    <source>
        <dbReference type="Proteomes" id="UP001500392"/>
    </source>
</evidence>
<feature type="domain" description="S-adenosylmethionine-dependent methyltransferase" evidence="5">
    <location>
        <begin position="28"/>
        <end position="312"/>
    </location>
</feature>
<reference evidence="7" key="1">
    <citation type="journal article" date="2019" name="Int. J. Syst. Evol. Microbiol.">
        <title>The Global Catalogue of Microorganisms (GCM) 10K type strain sequencing project: providing services to taxonomists for standard genome sequencing and annotation.</title>
        <authorList>
            <consortium name="The Broad Institute Genomics Platform"/>
            <consortium name="The Broad Institute Genome Sequencing Center for Infectious Disease"/>
            <person name="Wu L."/>
            <person name="Ma J."/>
        </authorList>
    </citation>
    <scope>NUCLEOTIDE SEQUENCE [LARGE SCALE GENOMIC DNA]</scope>
    <source>
        <strain evidence="7">JCM 17304</strain>
    </source>
</reference>
<dbReference type="PANTHER" id="PTHR43042">
    <property type="entry name" value="SAM-DEPENDENT METHYLTRANSFERASE"/>
    <property type="match status" value="1"/>
</dbReference>
<gene>
    <name evidence="6" type="ORF">GCM10022414_05240</name>
</gene>
<dbReference type="RefSeq" id="WP_344932222.1">
    <property type="nucleotide sequence ID" value="NZ_BAABDM010000001.1"/>
</dbReference>
<protein>
    <submittedName>
        <fullName evidence="6">Class I SAM-dependent methyltransferase</fullName>
    </submittedName>
</protein>
<dbReference type="InterPro" id="IPR029063">
    <property type="entry name" value="SAM-dependent_MTases_sf"/>
</dbReference>
<dbReference type="Pfam" id="PF10672">
    <property type="entry name" value="Methyltrans_SAM"/>
    <property type="match status" value="1"/>
</dbReference>
<keyword evidence="3" id="KW-0808">Transferase</keyword>
<dbReference type="CDD" id="cd02440">
    <property type="entry name" value="AdoMet_MTases"/>
    <property type="match status" value="1"/>
</dbReference>
<name>A0ABP7WBG5_9GAMM</name>
<keyword evidence="7" id="KW-1185">Reference proteome</keyword>
<dbReference type="SUPFAM" id="SSF53335">
    <property type="entry name" value="S-adenosyl-L-methionine-dependent methyltransferases"/>
    <property type="match status" value="1"/>
</dbReference>
<dbReference type="PANTHER" id="PTHR43042:SF3">
    <property type="entry name" value="RIBOSOMAL RNA LARGE SUBUNIT METHYLTRANSFERASE YWBD-RELATED"/>
    <property type="match status" value="1"/>
</dbReference>
<dbReference type="InterPro" id="IPR019614">
    <property type="entry name" value="SAM-dep_methyl-trfase"/>
</dbReference>
<evidence type="ECO:0000259" key="5">
    <source>
        <dbReference type="Pfam" id="PF10672"/>
    </source>
</evidence>
<evidence type="ECO:0000256" key="1">
    <source>
        <dbReference type="ARBA" id="ARBA00022552"/>
    </source>
</evidence>
<organism evidence="6 7">
    <name type="scientific">Zhongshania borealis</name>
    <dbReference type="NCBI Taxonomy" id="889488"/>
    <lineage>
        <taxon>Bacteria</taxon>
        <taxon>Pseudomonadati</taxon>
        <taxon>Pseudomonadota</taxon>
        <taxon>Gammaproteobacteria</taxon>
        <taxon>Cellvibrionales</taxon>
        <taxon>Spongiibacteraceae</taxon>
        <taxon>Zhongshania</taxon>
    </lineage>
</organism>
<dbReference type="EMBL" id="BAABDM010000001">
    <property type="protein sequence ID" value="GAA4085414.1"/>
    <property type="molecule type" value="Genomic_DNA"/>
</dbReference>
<keyword evidence="4" id="KW-0949">S-adenosyl-L-methionine</keyword>
<comment type="caution">
    <text evidence="6">The sequence shown here is derived from an EMBL/GenBank/DDBJ whole genome shotgun (WGS) entry which is preliminary data.</text>
</comment>
<dbReference type="Gene3D" id="3.40.50.150">
    <property type="entry name" value="Vaccinia Virus protein VP39"/>
    <property type="match status" value="1"/>
</dbReference>
<evidence type="ECO:0000256" key="3">
    <source>
        <dbReference type="ARBA" id="ARBA00022679"/>
    </source>
</evidence>
<evidence type="ECO:0000256" key="2">
    <source>
        <dbReference type="ARBA" id="ARBA00022603"/>
    </source>
</evidence>